<evidence type="ECO:0000256" key="3">
    <source>
        <dbReference type="SAM" id="Phobius"/>
    </source>
</evidence>
<dbReference type="GO" id="GO:0015087">
    <property type="term" value="F:cobalt ion transmembrane transporter activity"/>
    <property type="evidence" value="ECO:0007669"/>
    <property type="project" value="TreeGrafter"/>
</dbReference>
<accession>A0A3D8RR86</accession>
<evidence type="ECO:0000256" key="2">
    <source>
        <dbReference type="SAM" id="MobiDB-lite"/>
    </source>
</evidence>
<comment type="caution">
    <text evidence="4">The sequence shown here is derived from an EMBL/GenBank/DDBJ whole genome shotgun (WGS) entry which is preliminary data.</text>
</comment>
<dbReference type="EMBL" id="PVWQ01000007">
    <property type="protein sequence ID" value="RDW76569.1"/>
    <property type="molecule type" value="Genomic_DNA"/>
</dbReference>
<protein>
    <recommendedName>
        <fullName evidence="6">ADP-ribosylation factor</fullName>
    </recommendedName>
</protein>
<dbReference type="PANTHER" id="PTHR46494">
    <property type="entry name" value="CORA FAMILY METAL ION TRANSPORTER (EUROFUNG)"/>
    <property type="match status" value="1"/>
</dbReference>
<dbReference type="InterPro" id="IPR045861">
    <property type="entry name" value="CorA_cytoplasmic_dom"/>
</dbReference>
<comment type="subcellular location">
    <subcellularLocation>
        <location evidence="1">Cell membrane</location>
        <topology evidence="1">Multi-pass membrane protein</topology>
    </subcellularLocation>
</comment>
<dbReference type="GO" id="GO:0050897">
    <property type="term" value="F:cobalt ion binding"/>
    <property type="evidence" value="ECO:0007669"/>
    <property type="project" value="TreeGrafter"/>
</dbReference>
<feature type="region of interest" description="Disordered" evidence="2">
    <location>
        <begin position="159"/>
        <end position="187"/>
    </location>
</feature>
<gene>
    <name evidence="4" type="ORF">DSM5745_06561</name>
</gene>
<dbReference type="Proteomes" id="UP000256690">
    <property type="component" value="Unassembled WGS sequence"/>
</dbReference>
<proteinExistence type="predicted"/>
<dbReference type="GO" id="GO:0005886">
    <property type="term" value="C:plasma membrane"/>
    <property type="evidence" value="ECO:0007669"/>
    <property type="project" value="UniProtKB-SubCell"/>
</dbReference>
<feature type="transmembrane region" description="Helical" evidence="3">
    <location>
        <begin position="565"/>
        <end position="588"/>
    </location>
</feature>
<dbReference type="RefSeq" id="XP_026602881.1">
    <property type="nucleotide sequence ID" value="XM_026748577.1"/>
</dbReference>
<dbReference type="PANTHER" id="PTHR46494:SF1">
    <property type="entry name" value="CORA FAMILY METAL ION TRANSPORTER (EUROFUNG)"/>
    <property type="match status" value="1"/>
</dbReference>
<evidence type="ECO:0008006" key="6">
    <source>
        <dbReference type="Google" id="ProtNLM"/>
    </source>
</evidence>
<keyword evidence="5" id="KW-1185">Reference proteome</keyword>
<dbReference type="GeneID" id="38116931"/>
<name>A0A3D8RR86_9EURO</name>
<keyword evidence="3" id="KW-0812">Transmembrane</keyword>
<dbReference type="AlphaFoldDB" id="A0A3D8RR86"/>
<dbReference type="OrthoDB" id="5430812at2759"/>
<dbReference type="STRING" id="1810919.A0A3D8RR86"/>
<evidence type="ECO:0000313" key="4">
    <source>
        <dbReference type="EMBL" id="RDW76569.1"/>
    </source>
</evidence>
<dbReference type="Gene3D" id="1.20.58.340">
    <property type="entry name" value="Magnesium transport protein CorA, transmembrane region"/>
    <property type="match status" value="1"/>
</dbReference>
<organism evidence="4 5">
    <name type="scientific">Aspergillus mulundensis</name>
    <dbReference type="NCBI Taxonomy" id="1810919"/>
    <lineage>
        <taxon>Eukaryota</taxon>
        <taxon>Fungi</taxon>
        <taxon>Dikarya</taxon>
        <taxon>Ascomycota</taxon>
        <taxon>Pezizomycotina</taxon>
        <taxon>Eurotiomycetes</taxon>
        <taxon>Eurotiomycetidae</taxon>
        <taxon>Eurotiales</taxon>
        <taxon>Aspergillaceae</taxon>
        <taxon>Aspergillus</taxon>
        <taxon>Aspergillus subgen. Nidulantes</taxon>
    </lineage>
</organism>
<keyword evidence="3" id="KW-1133">Transmembrane helix</keyword>
<feature type="transmembrane region" description="Helical" evidence="3">
    <location>
        <begin position="533"/>
        <end position="553"/>
    </location>
</feature>
<sequence length="604" mass="68584">MSEVSPVRSLMTAEEYYSSFPNHPNINKKFNDIDDPSYFREYLASLRDVQTQNFVLDFGNEDAWCAINLEQQDVTALLTYNVRNYRTSDIVHPVADPNTEAEMFWDAMDVSHGSRSSDPGTLSTFSRNIWAPEKQKDLIKAITNHYGVSERVQGLMCTDPVTRPSKSAATPLHPRKSFQSKSSPKPVQVNVDEDLEDGHALKDLPSSEEVHAAASFRGLTFGHVVDQIWHFCSTDYGPKYTCIGYNSLYVVPKLKMTNGQGLPDGKRLWSWLILFEDGTVLSIQENPYPGPAPSSERELKAVTAVSRRNVQLIFRGVSKQHSAASENDSLVTIRVRPFHDPGTEFASIKQEDGPSLLFYYIFDDWVSSYSLVAKREHGYSVDLDRLRGNMLNKPVVELIDELHWLGRQLAVLKRLYQSYELIMTRILQRQRSLQDEARSTHHRVTFGHTFDTELHRQMTSSFSASTPETSVGIRLSPPAVARFERLLDRIKLYCLSEIESCLTEKESLTFLNFNLIALKDSQAVEKLTRITILLAKVTILFLPVSLMTAYFSTELAGVKGVYTQIQYWVAFAVITVLSVILLVFFGWISDTVEGKPIYRSMFPR</sequence>
<dbReference type="SUPFAM" id="SSF143865">
    <property type="entry name" value="CorA soluble domain-like"/>
    <property type="match status" value="1"/>
</dbReference>
<keyword evidence="3" id="KW-0472">Membrane</keyword>
<dbReference type="GO" id="GO:0015095">
    <property type="term" value="F:magnesium ion transmembrane transporter activity"/>
    <property type="evidence" value="ECO:0007669"/>
    <property type="project" value="TreeGrafter"/>
</dbReference>
<evidence type="ECO:0000313" key="5">
    <source>
        <dbReference type="Proteomes" id="UP000256690"/>
    </source>
</evidence>
<evidence type="ECO:0000256" key="1">
    <source>
        <dbReference type="ARBA" id="ARBA00004651"/>
    </source>
</evidence>
<reference evidence="4 5" key="1">
    <citation type="journal article" date="2018" name="IMA Fungus">
        <title>IMA Genome-F 9: Draft genome sequence of Annulohypoxylon stygium, Aspergillus mulundensis, Berkeleyomyces basicola (syn. Thielaviopsis basicola), Ceratocystis smalleyi, two Cercospora beticola strains, Coleophoma cylindrospora, Fusarium fracticaudum, Phialophora cf. hyalina, and Morchella septimelata.</title>
        <authorList>
            <person name="Wingfield B.D."/>
            <person name="Bills G.F."/>
            <person name="Dong Y."/>
            <person name="Huang W."/>
            <person name="Nel W.J."/>
            <person name="Swalarsk-Parry B.S."/>
            <person name="Vaghefi N."/>
            <person name="Wilken P.M."/>
            <person name="An Z."/>
            <person name="de Beer Z.W."/>
            <person name="De Vos L."/>
            <person name="Chen L."/>
            <person name="Duong T.A."/>
            <person name="Gao Y."/>
            <person name="Hammerbacher A."/>
            <person name="Kikkert J.R."/>
            <person name="Li Y."/>
            <person name="Li H."/>
            <person name="Li K."/>
            <person name="Li Q."/>
            <person name="Liu X."/>
            <person name="Ma X."/>
            <person name="Naidoo K."/>
            <person name="Pethybridge S.J."/>
            <person name="Sun J."/>
            <person name="Steenkamp E.T."/>
            <person name="van der Nest M.A."/>
            <person name="van Wyk S."/>
            <person name="Wingfield M.J."/>
            <person name="Xiong C."/>
            <person name="Yue Q."/>
            <person name="Zhang X."/>
        </authorList>
    </citation>
    <scope>NUCLEOTIDE SEQUENCE [LARGE SCALE GENOMIC DNA]</scope>
    <source>
        <strain evidence="4 5">DSM 5745</strain>
    </source>
</reference>
<dbReference type="GO" id="GO:0000287">
    <property type="term" value="F:magnesium ion binding"/>
    <property type="evidence" value="ECO:0007669"/>
    <property type="project" value="TreeGrafter"/>
</dbReference>